<reference evidence="1" key="1">
    <citation type="journal article" date="2014" name="Nat. Commun.">
        <title>Multiple recent horizontal transfers of a large genomic region in cheese making fungi.</title>
        <authorList>
            <person name="Cheeseman K."/>
            <person name="Ropars J."/>
            <person name="Renault P."/>
            <person name="Dupont J."/>
            <person name="Gouzy J."/>
            <person name="Branca A."/>
            <person name="Abraham A.L."/>
            <person name="Ceppi M."/>
            <person name="Conseiller E."/>
            <person name="Debuchy R."/>
            <person name="Malagnac F."/>
            <person name="Goarin A."/>
            <person name="Silar P."/>
            <person name="Lacoste S."/>
            <person name="Sallet E."/>
            <person name="Bensimon A."/>
            <person name="Giraud T."/>
            <person name="Brygoo Y."/>
        </authorList>
    </citation>
    <scope>NUCLEOTIDE SEQUENCE [LARGE SCALE GENOMIC DNA]</scope>
    <source>
        <strain evidence="1">FM164</strain>
    </source>
</reference>
<dbReference type="Gene3D" id="3.80.10.10">
    <property type="entry name" value="Ribonuclease Inhibitor"/>
    <property type="match status" value="1"/>
</dbReference>
<dbReference type="STRING" id="1365484.W6Q937"/>
<dbReference type="AlphaFoldDB" id="W6Q937"/>
<organism evidence="1 2">
    <name type="scientific">Penicillium roqueforti (strain FM164)</name>
    <dbReference type="NCBI Taxonomy" id="1365484"/>
    <lineage>
        <taxon>Eukaryota</taxon>
        <taxon>Fungi</taxon>
        <taxon>Dikarya</taxon>
        <taxon>Ascomycota</taxon>
        <taxon>Pezizomycotina</taxon>
        <taxon>Eurotiomycetes</taxon>
        <taxon>Eurotiomycetidae</taxon>
        <taxon>Eurotiales</taxon>
        <taxon>Aspergillaceae</taxon>
        <taxon>Penicillium</taxon>
    </lineage>
</organism>
<name>W6Q937_PENRF</name>
<evidence type="ECO:0000313" key="2">
    <source>
        <dbReference type="Proteomes" id="UP000030686"/>
    </source>
</evidence>
<protein>
    <submittedName>
        <fullName evidence="1">Genomic scaffold, ProqFM164S01</fullName>
    </submittedName>
</protein>
<dbReference type="OMA" id="CHIESSE"/>
<evidence type="ECO:0000313" key="1">
    <source>
        <dbReference type="EMBL" id="CDM26242.1"/>
    </source>
</evidence>
<accession>W6Q937</accession>
<dbReference type="InterPro" id="IPR032675">
    <property type="entry name" value="LRR_dom_sf"/>
</dbReference>
<dbReference type="Proteomes" id="UP000030686">
    <property type="component" value="Unassembled WGS sequence"/>
</dbReference>
<gene>
    <name evidence="1" type="ORF">PROQFM164_S01g000051</name>
</gene>
<dbReference type="EMBL" id="HG792015">
    <property type="protein sequence ID" value="CDM26242.1"/>
    <property type="molecule type" value="Genomic_DNA"/>
</dbReference>
<dbReference type="OrthoDB" id="4505556at2759"/>
<dbReference type="SUPFAM" id="SSF52047">
    <property type="entry name" value="RNI-like"/>
    <property type="match status" value="1"/>
</dbReference>
<sequence>MQVPTEIYDHIVYRVWNVYNEFLYLADDARKYATFEGRARRDLANLRLVNRAFCRSASPWLFRHVNAECTSTLVTPPLERLIQLSKSPYATCVCQIDFGFKESLPSDTSTLYIEALAEWHSFLLVKFTNLRALGFHEPPLSLPQAQKAVYMEIAISILRYVPLPNLSELEVRFSITHDFGRFFPNEINSLQIPIEDILQHLRHLELCVCAYTDSADQRRRQTPVLPEYAALPNGTYAPHLFRMVENAPKLKSLILSSVNILDFDSVTFPSTVCLESLHLGGVSISSDVLLSLINQSAHKMKYIGFWLVKLKSGTWQQVLLQLCKLPRLLDINIDYGGYTLTGSSSHLADRLFPSPECRPDIETMHNLDLIELGNLQWQVNSNRIAMGLQPFPDTDYQHINKPSLEFEG</sequence>
<proteinExistence type="predicted"/>
<keyword evidence="2" id="KW-1185">Reference proteome</keyword>